<gene>
    <name evidence="3" type="ORF">GR170_19260</name>
</gene>
<comment type="caution">
    <text evidence="3">The sequence shown here is derived from an EMBL/GenBank/DDBJ whole genome shotgun (WGS) entry which is preliminary data.</text>
</comment>
<protein>
    <submittedName>
        <fullName evidence="3">Uncharacterized protein</fullName>
    </submittedName>
</protein>
<name>A0A6L7G7S1_9RHOB</name>
<accession>A0A6L7G7S1</accession>
<evidence type="ECO:0000256" key="1">
    <source>
        <dbReference type="SAM" id="MobiDB-lite"/>
    </source>
</evidence>
<keyword evidence="4" id="KW-1185">Reference proteome</keyword>
<sequence length="106" mass="11572">MRHPLRLLLCSALILVPLAAGAEVASQQVLENATSSAQARSDALKAQQDEDANQLRQLRRKLQDTADKARPAPTTPQFGVKKKKPSALDQMKQKQGKLFIDKGIGN</sequence>
<dbReference type="RefSeq" id="WP_160896107.1">
    <property type="nucleotide sequence ID" value="NZ_WUMU01000023.1"/>
</dbReference>
<evidence type="ECO:0000313" key="4">
    <source>
        <dbReference type="Proteomes" id="UP000477911"/>
    </source>
</evidence>
<keyword evidence="2" id="KW-0732">Signal</keyword>
<organism evidence="3 4">
    <name type="scientific">Pseudooceanicola albus</name>
    <dbReference type="NCBI Taxonomy" id="2692189"/>
    <lineage>
        <taxon>Bacteria</taxon>
        <taxon>Pseudomonadati</taxon>
        <taxon>Pseudomonadota</taxon>
        <taxon>Alphaproteobacteria</taxon>
        <taxon>Rhodobacterales</taxon>
        <taxon>Paracoccaceae</taxon>
        <taxon>Pseudooceanicola</taxon>
    </lineage>
</organism>
<dbReference type="AlphaFoldDB" id="A0A6L7G7S1"/>
<proteinExistence type="predicted"/>
<dbReference type="Proteomes" id="UP000477911">
    <property type="component" value="Unassembled WGS sequence"/>
</dbReference>
<feature type="compositionally biased region" description="Basic and acidic residues" evidence="1">
    <location>
        <begin position="61"/>
        <end position="70"/>
    </location>
</feature>
<evidence type="ECO:0000256" key="2">
    <source>
        <dbReference type="SAM" id="SignalP"/>
    </source>
</evidence>
<dbReference type="EMBL" id="WUMU01000023">
    <property type="protein sequence ID" value="MXN19979.1"/>
    <property type="molecule type" value="Genomic_DNA"/>
</dbReference>
<reference evidence="3 4" key="1">
    <citation type="submission" date="2019-12" db="EMBL/GenBank/DDBJ databases">
        <authorList>
            <person name="Li M."/>
        </authorList>
    </citation>
    <scope>NUCLEOTIDE SEQUENCE [LARGE SCALE GENOMIC DNA]</scope>
    <source>
        <strain evidence="3 4">GBMRC 2024</strain>
    </source>
</reference>
<feature type="region of interest" description="Disordered" evidence="1">
    <location>
        <begin position="30"/>
        <end position="96"/>
    </location>
</feature>
<feature type="chain" id="PRO_5026971150" evidence="2">
    <location>
        <begin position="23"/>
        <end position="106"/>
    </location>
</feature>
<feature type="signal peptide" evidence="2">
    <location>
        <begin position="1"/>
        <end position="22"/>
    </location>
</feature>
<feature type="compositionally biased region" description="Polar residues" evidence="1">
    <location>
        <begin position="30"/>
        <end position="39"/>
    </location>
</feature>
<evidence type="ECO:0000313" key="3">
    <source>
        <dbReference type="EMBL" id="MXN19979.1"/>
    </source>
</evidence>